<feature type="coiled-coil region" evidence="1">
    <location>
        <begin position="67"/>
        <end position="101"/>
    </location>
</feature>
<dbReference type="PROSITE" id="PS51677">
    <property type="entry name" value="NODB"/>
    <property type="match status" value="1"/>
</dbReference>
<dbReference type="InterPro" id="IPR011330">
    <property type="entry name" value="Glyco_hydro/deAcase_b/a-brl"/>
</dbReference>
<evidence type="ECO:0000313" key="4">
    <source>
        <dbReference type="Proteomes" id="UP000627166"/>
    </source>
</evidence>
<sequence>MKKKLYIALIILALVITEVFMVSYSVKDDKKIALLNKSISQNTAKVDTLENKIYSTNIKIQAYKDIENNMNIEIQQIKEHIDSLNEKIKIEEKKQSEKKKKQKELISSIENYSGNKTTEYYIANIPEKKTAYLTFDDGPSKNTMQILDILKKYNIKATFFVNGKEDEFSLKVYERIIKEGHNLGNHTYSHEYDYIYSDMNNFAEDFYKLQNLIKSNYNYEMKIARFPGGSNNTVSENYNHDIMKDLSKFLIVSGYTYFDWNIDSNDSKFICPDKNYIINSVLENSKEMNSAIILMHDNDMKTTTVEALPSIINGLINQGYEFKSLDQSQYTVQFLRAVY</sequence>
<dbReference type="SUPFAM" id="SSF88713">
    <property type="entry name" value="Glycoside hydrolase/deacetylase"/>
    <property type="match status" value="1"/>
</dbReference>
<keyword evidence="4" id="KW-1185">Reference proteome</keyword>
<dbReference type="EMBL" id="JACSQB010000002">
    <property type="protein sequence ID" value="MBD8045472.1"/>
    <property type="molecule type" value="Genomic_DNA"/>
</dbReference>
<dbReference type="InterPro" id="IPR050248">
    <property type="entry name" value="Polysacc_deacetylase_ArnD"/>
</dbReference>
<evidence type="ECO:0000313" key="3">
    <source>
        <dbReference type="EMBL" id="MBD8045472.1"/>
    </source>
</evidence>
<proteinExistence type="predicted"/>
<comment type="caution">
    <text evidence="3">The sequence shown here is derived from an EMBL/GenBank/DDBJ whole genome shotgun (WGS) entry which is preliminary data.</text>
</comment>
<dbReference type="PANTHER" id="PTHR10587">
    <property type="entry name" value="GLYCOSYL TRANSFERASE-RELATED"/>
    <property type="match status" value="1"/>
</dbReference>
<reference evidence="3 4" key="1">
    <citation type="submission" date="2020-08" db="EMBL/GenBank/DDBJ databases">
        <title>A Genomic Blueprint of the Chicken Gut Microbiome.</title>
        <authorList>
            <person name="Gilroy R."/>
            <person name="Ravi A."/>
            <person name="Getino M."/>
            <person name="Pursley I."/>
            <person name="Horton D.L."/>
            <person name="Alikhan N.-F."/>
            <person name="Baker D."/>
            <person name="Gharbi K."/>
            <person name="Hall N."/>
            <person name="Watson M."/>
            <person name="Adriaenssens E.M."/>
            <person name="Foster-Nyarko E."/>
            <person name="Jarju S."/>
            <person name="Secka A."/>
            <person name="Antonio M."/>
            <person name="Oren A."/>
            <person name="Chaudhuri R."/>
            <person name="La Ragione R.M."/>
            <person name="Hildebrand F."/>
            <person name="Pallen M.J."/>
        </authorList>
    </citation>
    <scope>NUCLEOTIDE SEQUENCE [LARGE SCALE GENOMIC DNA]</scope>
    <source>
        <strain evidence="3 4">N37</strain>
    </source>
</reference>
<organism evidence="3 4">
    <name type="scientific">Clostridium faecium</name>
    <dbReference type="NCBI Taxonomy" id="2762223"/>
    <lineage>
        <taxon>Bacteria</taxon>
        <taxon>Bacillati</taxon>
        <taxon>Bacillota</taxon>
        <taxon>Clostridia</taxon>
        <taxon>Eubacteriales</taxon>
        <taxon>Clostridiaceae</taxon>
        <taxon>Clostridium</taxon>
    </lineage>
</organism>
<name>A0ABR8YMK7_9CLOT</name>
<dbReference type="PANTHER" id="PTHR10587:SF125">
    <property type="entry name" value="POLYSACCHARIDE DEACETYLASE YHEN-RELATED"/>
    <property type="match status" value="1"/>
</dbReference>
<feature type="domain" description="NodB homology" evidence="2">
    <location>
        <begin position="129"/>
        <end position="323"/>
    </location>
</feature>
<accession>A0ABR8YMK7</accession>
<evidence type="ECO:0000259" key="2">
    <source>
        <dbReference type="PROSITE" id="PS51677"/>
    </source>
</evidence>
<dbReference type="Proteomes" id="UP000627166">
    <property type="component" value="Unassembled WGS sequence"/>
</dbReference>
<dbReference type="InterPro" id="IPR002509">
    <property type="entry name" value="NODB_dom"/>
</dbReference>
<protein>
    <submittedName>
        <fullName evidence="3">Polysaccharide deacetylase family protein</fullName>
    </submittedName>
</protein>
<dbReference type="Gene3D" id="3.20.20.370">
    <property type="entry name" value="Glycoside hydrolase/deacetylase"/>
    <property type="match status" value="1"/>
</dbReference>
<dbReference type="Pfam" id="PF01522">
    <property type="entry name" value="Polysacc_deac_1"/>
    <property type="match status" value="1"/>
</dbReference>
<dbReference type="RefSeq" id="WP_191738281.1">
    <property type="nucleotide sequence ID" value="NZ_JACSQB010000002.1"/>
</dbReference>
<evidence type="ECO:0000256" key="1">
    <source>
        <dbReference type="SAM" id="Coils"/>
    </source>
</evidence>
<keyword evidence="1" id="KW-0175">Coiled coil</keyword>
<dbReference type="CDD" id="cd10944">
    <property type="entry name" value="CE4_SmPgdA_like"/>
    <property type="match status" value="1"/>
</dbReference>
<gene>
    <name evidence="3" type="ORF">H9637_00165</name>
</gene>